<comment type="caution">
    <text evidence="1">The sequence shown here is derived from an EMBL/GenBank/DDBJ whole genome shotgun (WGS) entry which is preliminary data.</text>
</comment>
<sequence>MASSVNSSNTSTSTASVPSFLGLSRLSSKLTSIGDWFTLLQDHLALLRTFGDSLLNGLLIQLDFLVGIELRCRVALIITVSLSLGCI</sequence>
<protein>
    <submittedName>
        <fullName evidence="1">Uncharacterized protein</fullName>
    </submittedName>
</protein>
<organism evidence="1 2">
    <name type="scientific">Hohenbuehelia grisea</name>
    <dbReference type="NCBI Taxonomy" id="104357"/>
    <lineage>
        <taxon>Eukaryota</taxon>
        <taxon>Fungi</taxon>
        <taxon>Dikarya</taxon>
        <taxon>Basidiomycota</taxon>
        <taxon>Agaricomycotina</taxon>
        <taxon>Agaricomycetes</taxon>
        <taxon>Agaricomycetidae</taxon>
        <taxon>Agaricales</taxon>
        <taxon>Pleurotineae</taxon>
        <taxon>Pleurotaceae</taxon>
        <taxon>Hohenbuehelia</taxon>
    </lineage>
</organism>
<gene>
    <name evidence="1" type="ORF">HGRIS_010746</name>
</gene>
<keyword evidence="2" id="KW-1185">Reference proteome</keyword>
<proteinExistence type="predicted"/>
<reference evidence="2" key="1">
    <citation type="submission" date="2024-06" db="EMBL/GenBank/DDBJ databases">
        <title>Multi-omics analyses provide insights into the biosynthesis of the anticancer antibiotic pleurotin in Hohenbuehelia grisea.</title>
        <authorList>
            <person name="Weaver J.A."/>
            <person name="Alberti F."/>
        </authorList>
    </citation>
    <scope>NUCLEOTIDE SEQUENCE [LARGE SCALE GENOMIC DNA]</scope>
    <source>
        <strain evidence="2">T-177</strain>
    </source>
</reference>
<dbReference type="EMBL" id="JASNQZ010000014">
    <property type="protein sequence ID" value="KAL0948129.1"/>
    <property type="molecule type" value="Genomic_DNA"/>
</dbReference>
<name>A0ABR3IY04_9AGAR</name>
<evidence type="ECO:0000313" key="2">
    <source>
        <dbReference type="Proteomes" id="UP001556367"/>
    </source>
</evidence>
<evidence type="ECO:0000313" key="1">
    <source>
        <dbReference type="EMBL" id="KAL0948129.1"/>
    </source>
</evidence>
<dbReference type="Proteomes" id="UP001556367">
    <property type="component" value="Unassembled WGS sequence"/>
</dbReference>
<accession>A0ABR3IY04</accession>